<feature type="domain" description="Signal transduction histidine kinase internal region" evidence="14">
    <location>
        <begin position="386"/>
        <end position="462"/>
    </location>
</feature>
<keyword evidence="6" id="KW-0547">Nucleotide-binding</keyword>
<dbReference type="PANTHER" id="PTHR34220:SF11">
    <property type="entry name" value="SENSOR PROTEIN KINASE HPTS"/>
    <property type="match status" value="1"/>
</dbReference>
<organism evidence="15 16">
    <name type="scientific">Blautia producta</name>
    <dbReference type="NCBI Taxonomy" id="33035"/>
    <lineage>
        <taxon>Bacteria</taxon>
        <taxon>Bacillati</taxon>
        <taxon>Bacillota</taxon>
        <taxon>Clostridia</taxon>
        <taxon>Lachnospirales</taxon>
        <taxon>Lachnospiraceae</taxon>
        <taxon>Blautia</taxon>
    </lineage>
</organism>
<keyword evidence="9 12" id="KW-1133">Transmembrane helix</keyword>
<evidence type="ECO:0000256" key="9">
    <source>
        <dbReference type="ARBA" id="ARBA00022989"/>
    </source>
</evidence>
<dbReference type="Proteomes" id="UP000289794">
    <property type="component" value="Chromosome"/>
</dbReference>
<evidence type="ECO:0000256" key="2">
    <source>
        <dbReference type="ARBA" id="ARBA00022475"/>
    </source>
</evidence>
<keyword evidence="8" id="KW-0067">ATP-binding</keyword>
<dbReference type="InterPro" id="IPR003594">
    <property type="entry name" value="HATPase_dom"/>
</dbReference>
<evidence type="ECO:0000256" key="7">
    <source>
        <dbReference type="ARBA" id="ARBA00022777"/>
    </source>
</evidence>
<dbReference type="PANTHER" id="PTHR34220">
    <property type="entry name" value="SENSOR HISTIDINE KINASE YPDA"/>
    <property type="match status" value="1"/>
</dbReference>
<name>A0A4P6M6D9_9FIRM</name>
<dbReference type="AlphaFoldDB" id="A0A4P6M6D9"/>
<keyword evidence="5 12" id="KW-0812">Transmembrane</keyword>
<gene>
    <name evidence="15" type="primary">yehU_18</name>
    <name evidence="15" type="ORF">PMF13cell1_05369</name>
</gene>
<protein>
    <submittedName>
        <fullName evidence="15">Sensor histidine kinase YehU</fullName>
        <ecNumber evidence="15">2.7.13.3</ecNumber>
    </submittedName>
</protein>
<evidence type="ECO:0000256" key="8">
    <source>
        <dbReference type="ARBA" id="ARBA00022840"/>
    </source>
</evidence>
<dbReference type="EMBL" id="CP035945">
    <property type="protein sequence ID" value="QBE99775.1"/>
    <property type="molecule type" value="Genomic_DNA"/>
</dbReference>
<dbReference type="GO" id="GO:0000155">
    <property type="term" value="F:phosphorelay sensor kinase activity"/>
    <property type="evidence" value="ECO:0007669"/>
    <property type="project" value="InterPro"/>
</dbReference>
<evidence type="ECO:0000313" key="16">
    <source>
        <dbReference type="Proteomes" id="UP000289794"/>
    </source>
</evidence>
<comment type="subcellular location">
    <subcellularLocation>
        <location evidence="1">Cell membrane</location>
        <topology evidence="1">Multi-pass membrane protein</topology>
    </subcellularLocation>
</comment>
<reference evidence="15 16" key="1">
    <citation type="submission" date="2019-01" db="EMBL/GenBank/DDBJ databases">
        <title>PMF-metabolizing Aryl O-demethylase.</title>
        <authorList>
            <person name="Kim M."/>
        </authorList>
    </citation>
    <scope>NUCLEOTIDE SEQUENCE [LARGE SCALE GENOMIC DNA]</scope>
    <source>
        <strain evidence="15 16">PMF1</strain>
    </source>
</reference>
<feature type="transmembrane region" description="Helical" evidence="12">
    <location>
        <begin position="289"/>
        <end position="312"/>
    </location>
</feature>
<keyword evidence="11 12" id="KW-0472">Membrane</keyword>
<dbReference type="InterPro" id="IPR050640">
    <property type="entry name" value="Bact_2-comp_sensor_kinase"/>
</dbReference>
<feature type="transmembrane region" description="Helical" evidence="12">
    <location>
        <begin position="21"/>
        <end position="46"/>
    </location>
</feature>
<evidence type="ECO:0000256" key="1">
    <source>
        <dbReference type="ARBA" id="ARBA00004651"/>
    </source>
</evidence>
<evidence type="ECO:0000256" key="4">
    <source>
        <dbReference type="ARBA" id="ARBA00022679"/>
    </source>
</evidence>
<proteinExistence type="predicted"/>
<evidence type="ECO:0000256" key="10">
    <source>
        <dbReference type="ARBA" id="ARBA00023012"/>
    </source>
</evidence>
<feature type="domain" description="Histidine kinase/HSP90-like ATPase" evidence="13">
    <location>
        <begin position="484"/>
        <end position="586"/>
    </location>
</feature>
<dbReference type="GO" id="GO:0005886">
    <property type="term" value="C:plasma membrane"/>
    <property type="evidence" value="ECO:0007669"/>
    <property type="project" value="UniProtKB-SubCell"/>
</dbReference>
<keyword evidence="4 15" id="KW-0808">Transferase</keyword>
<dbReference type="Gene3D" id="3.30.565.10">
    <property type="entry name" value="Histidine kinase-like ATPase, C-terminal domain"/>
    <property type="match status" value="1"/>
</dbReference>
<keyword evidence="7 15" id="KW-0418">Kinase</keyword>
<dbReference type="SUPFAM" id="SSF55874">
    <property type="entry name" value="ATPase domain of HSP90 chaperone/DNA topoisomerase II/histidine kinase"/>
    <property type="match status" value="1"/>
</dbReference>
<sequence length="589" mass="65658">MNKFKELINKHFSTFRSKLTAAFILTSMIPLLLSITIAMFIINSYLRKETINQLLSDASLEAQQIEARLGQIIDMQNALSSLFSSSLTPDNASKDISSLALSRFESLRANVTSLEYVYNVKKIRIYSDYFPFTNGDSFHFFPLTDLDSSVLRQIASESSGVNRLKAFSSAGTSTGSTASFYKAIKNISGTVIAVYFIDIDLPNTMKSILSPTTDTTALSLLDSKSGLLYSSTQDLLLPDLPDSYETNKVFSSENSRFRILKKSSYTDWYYLFESSKGSSKIVNQALLTGYLLVFSLTVLLCIIAVIIFPITLSKRIKYFSNTINNIPDEDLASSSAAGAILDTLVKDSTTGDEIDSIITTFSNLFKKNTQLNTAIRQHELEIEKSKFTILQEQINPHFLYNSLDTIRICMLMDKKETACRLIQSLSQFYRISLSKGKDIITIDQELRMIEAYLQIEQAGYDGKITWQISCSDRVSAFGIPKFTLQPIVENSIIHGDFISSPVPLSITITVEYTELLKITLKDNGPGIPPDRLTELNHLLASQTLVPTAGYGLQNCCQRIRLHYGPAYGIQITSTPKGTQTTLTLPKILP</sequence>
<dbReference type="InterPro" id="IPR036890">
    <property type="entry name" value="HATPase_C_sf"/>
</dbReference>
<dbReference type="GO" id="GO:0005524">
    <property type="term" value="F:ATP binding"/>
    <property type="evidence" value="ECO:0007669"/>
    <property type="project" value="UniProtKB-KW"/>
</dbReference>
<dbReference type="Pfam" id="PF06580">
    <property type="entry name" value="His_kinase"/>
    <property type="match status" value="1"/>
</dbReference>
<dbReference type="KEGG" id="bpro:PMF13cell1_05369"/>
<evidence type="ECO:0000256" key="5">
    <source>
        <dbReference type="ARBA" id="ARBA00022692"/>
    </source>
</evidence>
<evidence type="ECO:0000256" key="12">
    <source>
        <dbReference type="SAM" id="Phobius"/>
    </source>
</evidence>
<dbReference type="EC" id="2.7.13.3" evidence="15"/>
<dbReference type="InterPro" id="IPR010559">
    <property type="entry name" value="Sig_transdc_His_kin_internal"/>
</dbReference>
<keyword evidence="2" id="KW-1003">Cell membrane</keyword>
<dbReference type="RefSeq" id="WP_130182735.1">
    <property type="nucleotide sequence ID" value="NZ_CP035945.1"/>
</dbReference>
<evidence type="ECO:0000259" key="13">
    <source>
        <dbReference type="Pfam" id="PF02518"/>
    </source>
</evidence>
<evidence type="ECO:0000259" key="14">
    <source>
        <dbReference type="Pfam" id="PF06580"/>
    </source>
</evidence>
<evidence type="ECO:0000256" key="3">
    <source>
        <dbReference type="ARBA" id="ARBA00022553"/>
    </source>
</evidence>
<keyword evidence="3" id="KW-0597">Phosphoprotein</keyword>
<keyword evidence="10" id="KW-0902">Two-component regulatory system</keyword>
<dbReference type="Pfam" id="PF02518">
    <property type="entry name" value="HATPase_c"/>
    <property type="match status" value="1"/>
</dbReference>
<evidence type="ECO:0000256" key="11">
    <source>
        <dbReference type="ARBA" id="ARBA00023136"/>
    </source>
</evidence>
<accession>A0A4P6M6D9</accession>
<evidence type="ECO:0000256" key="6">
    <source>
        <dbReference type="ARBA" id="ARBA00022741"/>
    </source>
</evidence>
<evidence type="ECO:0000313" key="15">
    <source>
        <dbReference type="EMBL" id="QBE99775.1"/>
    </source>
</evidence>